<gene>
    <name evidence="6" type="ORF">DTO57_07475</name>
</gene>
<dbReference type="Pfam" id="PF07729">
    <property type="entry name" value="FCD"/>
    <property type="match status" value="1"/>
</dbReference>
<dbReference type="Gene3D" id="1.20.120.530">
    <property type="entry name" value="GntR ligand-binding domain-like"/>
    <property type="match status" value="1"/>
</dbReference>
<evidence type="ECO:0000256" key="1">
    <source>
        <dbReference type="ARBA" id="ARBA00023015"/>
    </source>
</evidence>
<accession>A0A367Y2Z5</accession>
<proteinExistence type="predicted"/>
<evidence type="ECO:0000256" key="3">
    <source>
        <dbReference type="ARBA" id="ARBA00023163"/>
    </source>
</evidence>
<dbReference type="InterPro" id="IPR008920">
    <property type="entry name" value="TF_FadR/GntR_C"/>
</dbReference>
<keyword evidence="2" id="KW-0238">DNA-binding</keyword>
<comment type="caution">
    <text evidence="6">The sequence shown here is derived from an EMBL/GenBank/DDBJ whole genome shotgun (WGS) entry which is preliminary data.</text>
</comment>
<evidence type="ECO:0000256" key="4">
    <source>
        <dbReference type="SAM" id="MobiDB-lite"/>
    </source>
</evidence>
<sequence length="115" mass="12500">MGCRGVRSVASSRYVSPAGGTRIASHITCGRYGITWIHEAHEHEAILDAIESGDAERARELDENHIRSFTDHVVTRLKEHDEWRGSSRSPPRRSAKGASTTTHTGSSSTGSSTRG</sequence>
<evidence type="ECO:0000313" key="7">
    <source>
        <dbReference type="Proteomes" id="UP000253508"/>
    </source>
</evidence>
<keyword evidence="1" id="KW-0805">Transcription regulation</keyword>
<dbReference type="AlphaFoldDB" id="A0A367Y2Z5"/>
<evidence type="ECO:0000313" key="6">
    <source>
        <dbReference type="EMBL" id="RCK60255.1"/>
    </source>
</evidence>
<organism evidence="6 7">
    <name type="scientific">Microbacterium sorbitolivorans</name>
    <dbReference type="NCBI Taxonomy" id="1867410"/>
    <lineage>
        <taxon>Bacteria</taxon>
        <taxon>Bacillati</taxon>
        <taxon>Actinomycetota</taxon>
        <taxon>Actinomycetes</taxon>
        <taxon>Micrococcales</taxon>
        <taxon>Microbacteriaceae</taxon>
        <taxon>Microbacterium</taxon>
    </lineage>
</organism>
<dbReference type="Proteomes" id="UP000253508">
    <property type="component" value="Unassembled WGS sequence"/>
</dbReference>
<dbReference type="SUPFAM" id="SSF48008">
    <property type="entry name" value="GntR ligand-binding domain-like"/>
    <property type="match status" value="1"/>
</dbReference>
<reference evidence="6 7" key="1">
    <citation type="submission" date="2018-07" db="EMBL/GenBank/DDBJ databases">
        <title>Microbacterium endoborsara sp. nov., a novel actinobacterium isolated from Borszczowia aralocaspica.</title>
        <authorList>
            <person name="An D."/>
        </authorList>
    </citation>
    <scope>NUCLEOTIDE SEQUENCE [LARGE SCALE GENOMIC DNA]</scope>
    <source>
        <strain evidence="6 7">C1.15228</strain>
    </source>
</reference>
<dbReference type="OrthoDB" id="3864082at2"/>
<feature type="region of interest" description="Disordered" evidence="4">
    <location>
        <begin position="77"/>
        <end position="115"/>
    </location>
</feature>
<dbReference type="RefSeq" id="WP_114117866.1">
    <property type="nucleotide sequence ID" value="NZ_BMHU01000003.1"/>
</dbReference>
<keyword evidence="7" id="KW-1185">Reference proteome</keyword>
<dbReference type="GO" id="GO:0003677">
    <property type="term" value="F:DNA binding"/>
    <property type="evidence" value="ECO:0007669"/>
    <property type="project" value="UniProtKB-KW"/>
</dbReference>
<feature type="domain" description="GntR C-terminal" evidence="5">
    <location>
        <begin position="40"/>
        <end position="67"/>
    </location>
</feature>
<evidence type="ECO:0000256" key="2">
    <source>
        <dbReference type="ARBA" id="ARBA00023125"/>
    </source>
</evidence>
<feature type="compositionally biased region" description="Low complexity" evidence="4">
    <location>
        <begin position="96"/>
        <end position="115"/>
    </location>
</feature>
<dbReference type="EMBL" id="QORO01000002">
    <property type="protein sequence ID" value="RCK60255.1"/>
    <property type="molecule type" value="Genomic_DNA"/>
</dbReference>
<keyword evidence="3" id="KW-0804">Transcription</keyword>
<evidence type="ECO:0000259" key="5">
    <source>
        <dbReference type="Pfam" id="PF07729"/>
    </source>
</evidence>
<protein>
    <submittedName>
        <fullName evidence="6">FCD domain-containing protein</fullName>
    </submittedName>
</protein>
<dbReference type="InterPro" id="IPR011711">
    <property type="entry name" value="GntR_C"/>
</dbReference>
<name>A0A367Y2Z5_9MICO</name>